<name>A0ABQ6AXT8_9BRAD</name>
<dbReference type="CDD" id="cd08233">
    <property type="entry name" value="butanediol_DH_like"/>
    <property type="match status" value="1"/>
</dbReference>
<evidence type="ECO:0000313" key="8">
    <source>
        <dbReference type="EMBL" id="GLR85894.1"/>
    </source>
</evidence>
<dbReference type="InterPro" id="IPR002328">
    <property type="entry name" value="ADH_Zn_CS"/>
</dbReference>
<evidence type="ECO:0000256" key="4">
    <source>
        <dbReference type="ARBA" id="ARBA00022833"/>
    </source>
</evidence>
<keyword evidence="9" id="KW-1185">Reference proteome</keyword>
<comment type="caution">
    <text evidence="8">The sequence shown here is derived from an EMBL/GenBank/DDBJ whole genome shotgun (WGS) entry which is preliminary data.</text>
</comment>
<dbReference type="Pfam" id="PF00107">
    <property type="entry name" value="ADH_zinc_N"/>
    <property type="match status" value="1"/>
</dbReference>
<dbReference type="InterPro" id="IPR036291">
    <property type="entry name" value="NAD(P)-bd_dom_sf"/>
</dbReference>
<dbReference type="PANTHER" id="PTHR43161">
    <property type="entry name" value="SORBITOL DEHYDROGENASE"/>
    <property type="match status" value="1"/>
</dbReference>
<evidence type="ECO:0000256" key="3">
    <source>
        <dbReference type="ARBA" id="ARBA00022723"/>
    </source>
</evidence>
<accession>A0ABQ6AXT8</accession>
<gene>
    <name evidence="8" type="ORF">GCM10007857_26050</name>
</gene>
<dbReference type="InterPro" id="IPR013154">
    <property type="entry name" value="ADH-like_N"/>
</dbReference>
<comment type="cofactor">
    <cofactor evidence="1 6">
        <name>Zn(2+)</name>
        <dbReference type="ChEBI" id="CHEBI:29105"/>
    </cofactor>
</comment>
<evidence type="ECO:0000256" key="2">
    <source>
        <dbReference type="ARBA" id="ARBA00008072"/>
    </source>
</evidence>
<keyword evidence="4 6" id="KW-0862">Zinc</keyword>
<dbReference type="SMART" id="SM00829">
    <property type="entry name" value="PKS_ER"/>
    <property type="match status" value="1"/>
</dbReference>
<dbReference type="SUPFAM" id="SSF51735">
    <property type="entry name" value="NAD(P)-binding Rossmann-fold domains"/>
    <property type="match status" value="1"/>
</dbReference>
<organism evidence="8 9">
    <name type="scientific">Bradyrhizobium iriomotense</name>
    <dbReference type="NCBI Taxonomy" id="441950"/>
    <lineage>
        <taxon>Bacteria</taxon>
        <taxon>Pseudomonadati</taxon>
        <taxon>Pseudomonadota</taxon>
        <taxon>Alphaproteobacteria</taxon>
        <taxon>Hyphomicrobiales</taxon>
        <taxon>Nitrobacteraceae</taxon>
        <taxon>Bradyrhizobium</taxon>
    </lineage>
</organism>
<evidence type="ECO:0000256" key="1">
    <source>
        <dbReference type="ARBA" id="ARBA00001947"/>
    </source>
</evidence>
<feature type="domain" description="Enoyl reductase (ER)" evidence="7">
    <location>
        <begin position="8"/>
        <end position="352"/>
    </location>
</feature>
<dbReference type="SUPFAM" id="SSF50129">
    <property type="entry name" value="GroES-like"/>
    <property type="match status" value="1"/>
</dbReference>
<protein>
    <submittedName>
        <fullName evidence="8">Zinc-binding dehydrogenase</fullName>
    </submittedName>
</protein>
<dbReference type="PROSITE" id="PS00059">
    <property type="entry name" value="ADH_ZINC"/>
    <property type="match status" value="1"/>
</dbReference>
<dbReference type="RefSeq" id="WP_284265635.1">
    <property type="nucleotide sequence ID" value="NZ_BSOW01000008.1"/>
</dbReference>
<evidence type="ECO:0000259" key="7">
    <source>
        <dbReference type="SMART" id="SM00829"/>
    </source>
</evidence>
<dbReference type="Gene3D" id="3.90.180.10">
    <property type="entry name" value="Medium-chain alcohol dehydrogenases, catalytic domain"/>
    <property type="match status" value="1"/>
</dbReference>
<dbReference type="EMBL" id="BSOW01000008">
    <property type="protein sequence ID" value="GLR85894.1"/>
    <property type="molecule type" value="Genomic_DNA"/>
</dbReference>
<sequence length="356" mass="37535">MKAARFYAREDVRIDDIPKPDELGPDEVLVRNRYCGICGTDLHEYAAGPIFISSTPNIFSGASLPQILGHEFGGQIEAVGQDVRHLHPGDRVAIQPHMGPADGYFGTRGLHFLGTRGAATGLTWPWGGFAEYAVMKACATIRLPPGLSFEQAAMVEPAAVAVTAVDRSGLEPGGSILITGGGPIGALTVMAAHAAGAGQIFLSEPNAARRKRVEALGLPVITIDPTGTDVKAILNDKTFEGLGCDAAIECAGNPRAITDCVAAVRPQGTVVLIGLTNAKVELSPFDLIVRDVRVQGSLCYPTTLWPRIYAMIESGKLPVARLIDAIIPLKDLVEGGFKPLLDPAGTKMKILVDATN</sequence>
<proteinExistence type="inferred from homology"/>
<dbReference type="InterPro" id="IPR013149">
    <property type="entry name" value="ADH-like_C"/>
</dbReference>
<keyword evidence="3 6" id="KW-0479">Metal-binding</keyword>
<dbReference type="InterPro" id="IPR011032">
    <property type="entry name" value="GroES-like_sf"/>
</dbReference>
<evidence type="ECO:0000313" key="9">
    <source>
        <dbReference type="Proteomes" id="UP001156905"/>
    </source>
</evidence>
<comment type="similarity">
    <text evidence="2 6">Belongs to the zinc-containing alcohol dehydrogenase family.</text>
</comment>
<dbReference type="PANTHER" id="PTHR43161:SF23">
    <property type="entry name" value="(R,R)-BUTANEDIOL DEHYDROGENASE-RELATED"/>
    <property type="match status" value="1"/>
</dbReference>
<dbReference type="InterPro" id="IPR020843">
    <property type="entry name" value="ER"/>
</dbReference>
<dbReference type="Gene3D" id="3.40.50.720">
    <property type="entry name" value="NAD(P)-binding Rossmann-like Domain"/>
    <property type="match status" value="1"/>
</dbReference>
<evidence type="ECO:0000256" key="6">
    <source>
        <dbReference type="RuleBase" id="RU361277"/>
    </source>
</evidence>
<reference evidence="9" key="1">
    <citation type="journal article" date="2019" name="Int. J. Syst. Evol. Microbiol.">
        <title>The Global Catalogue of Microorganisms (GCM) 10K type strain sequencing project: providing services to taxonomists for standard genome sequencing and annotation.</title>
        <authorList>
            <consortium name="The Broad Institute Genomics Platform"/>
            <consortium name="The Broad Institute Genome Sequencing Center for Infectious Disease"/>
            <person name="Wu L."/>
            <person name="Ma J."/>
        </authorList>
    </citation>
    <scope>NUCLEOTIDE SEQUENCE [LARGE SCALE GENOMIC DNA]</scope>
    <source>
        <strain evidence="9">NBRC 102520</strain>
    </source>
</reference>
<dbReference type="Proteomes" id="UP001156905">
    <property type="component" value="Unassembled WGS sequence"/>
</dbReference>
<dbReference type="Pfam" id="PF08240">
    <property type="entry name" value="ADH_N"/>
    <property type="match status" value="1"/>
</dbReference>
<evidence type="ECO:0000256" key="5">
    <source>
        <dbReference type="ARBA" id="ARBA00023002"/>
    </source>
</evidence>
<keyword evidence="5" id="KW-0560">Oxidoreductase</keyword>